<gene>
    <name evidence="1" type="primary">Acey_s0541.g3204</name>
    <name evidence="1" type="ORF">Y032_0541g3204</name>
</gene>
<comment type="caution">
    <text evidence="1">The sequence shown here is derived from an EMBL/GenBank/DDBJ whole genome shotgun (WGS) entry which is preliminary data.</text>
</comment>
<evidence type="ECO:0000313" key="1">
    <source>
        <dbReference type="EMBL" id="EYC42171.1"/>
    </source>
</evidence>
<dbReference type="AlphaFoldDB" id="A0A016WRE7"/>
<dbReference type="Proteomes" id="UP000024635">
    <property type="component" value="Unassembled WGS sequence"/>
</dbReference>
<organism evidence="1 2">
    <name type="scientific">Ancylostoma ceylanicum</name>
    <dbReference type="NCBI Taxonomy" id="53326"/>
    <lineage>
        <taxon>Eukaryota</taxon>
        <taxon>Metazoa</taxon>
        <taxon>Ecdysozoa</taxon>
        <taxon>Nematoda</taxon>
        <taxon>Chromadorea</taxon>
        <taxon>Rhabditida</taxon>
        <taxon>Rhabditina</taxon>
        <taxon>Rhabditomorpha</taxon>
        <taxon>Strongyloidea</taxon>
        <taxon>Ancylostomatidae</taxon>
        <taxon>Ancylostomatinae</taxon>
        <taxon>Ancylostoma</taxon>
    </lineage>
</organism>
<dbReference type="EMBL" id="JARK01000141">
    <property type="protein sequence ID" value="EYC42171.1"/>
    <property type="molecule type" value="Genomic_DNA"/>
</dbReference>
<proteinExistence type="predicted"/>
<sequence length="69" mass="7950">MIAHQVVNERSASQRYLKRNQKRIFENILSSSTPCARLWSNSNGSLITSGQRYHRPIFTTLPGVLTWMT</sequence>
<protein>
    <submittedName>
        <fullName evidence="1">Uncharacterized protein</fullName>
    </submittedName>
</protein>
<name>A0A016WRE7_9BILA</name>
<evidence type="ECO:0000313" key="2">
    <source>
        <dbReference type="Proteomes" id="UP000024635"/>
    </source>
</evidence>
<reference evidence="2" key="1">
    <citation type="journal article" date="2015" name="Nat. Genet.">
        <title>The genome and transcriptome of the zoonotic hookworm Ancylostoma ceylanicum identify infection-specific gene families.</title>
        <authorList>
            <person name="Schwarz E.M."/>
            <person name="Hu Y."/>
            <person name="Antoshechkin I."/>
            <person name="Miller M.M."/>
            <person name="Sternberg P.W."/>
            <person name="Aroian R.V."/>
        </authorList>
    </citation>
    <scope>NUCLEOTIDE SEQUENCE</scope>
    <source>
        <strain evidence="2">HY135</strain>
    </source>
</reference>
<keyword evidence="2" id="KW-1185">Reference proteome</keyword>
<accession>A0A016WRE7</accession>